<comment type="caution">
    <text evidence="3">The sequence shown here is derived from an EMBL/GenBank/DDBJ whole genome shotgun (WGS) entry which is preliminary data.</text>
</comment>
<feature type="chain" id="PRO_5045911770" evidence="1">
    <location>
        <begin position="18"/>
        <end position="96"/>
    </location>
</feature>
<proteinExistence type="predicted"/>
<dbReference type="CDD" id="cd00371">
    <property type="entry name" value="HMA"/>
    <property type="match status" value="1"/>
</dbReference>
<organism evidence="3 4">
    <name type="scientific">Photobacterium arenosum</name>
    <dbReference type="NCBI Taxonomy" id="2774143"/>
    <lineage>
        <taxon>Bacteria</taxon>
        <taxon>Pseudomonadati</taxon>
        <taxon>Pseudomonadota</taxon>
        <taxon>Gammaproteobacteria</taxon>
        <taxon>Vibrionales</taxon>
        <taxon>Vibrionaceae</taxon>
        <taxon>Photobacterium</taxon>
    </lineage>
</organism>
<evidence type="ECO:0000313" key="4">
    <source>
        <dbReference type="Proteomes" id="UP000649768"/>
    </source>
</evidence>
<evidence type="ECO:0000313" key="3">
    <source>
        <dbReference type="EMBL" id="MBD8513945.1"/>
    </source>
</evidence>
<accession>A0ABR9BN03</accession>
<keyword evidence="4" id="KW-1185">Reference proteome</keyword>
<name>A0ABR9BN03_9GAMM</name>
<feature type="domain" description="HMA" evidence="2">
    <location>
        <begin position="18"/>
        <end position="84"/>
    </location>
</feature>
<evidence type="ECO:0000256" key="1">
    <source>
        <dbReference type="SAM" id="SignalP"/>
    </source>
</evidence>
<protein>
    <submittedName>
        <fullName evidence="3">Heavy-metal-associated domain-containing protein</fullName>
    </submittedName>
</protein>
<sequence length="96" mass="10576">MLALFIVLLINIQTAVAKTYEIEVHGMTCAFCVDSLQRKLTDMPSVSKVQVSLKNKKVRLETEGDAPSIDTLKQAVLDSGFTPVKITVLNDENNPQ</sequence>
<dbReference type="SUPFAM" id="SSF55008">
    <property type="entry name" value="HMA, heavy metal-associated domain"/>
    <property type="match status" value="1"/>
</dbReference>
<reference evidence="3 4" key="1">
    <citation type="submission" date="2020-09" db="EMBL/GenBank/DDBJ databases">
        <title>Photobacterium sp. CAU 1568 isolated from sand of Sido Beach.</title>
        <authorList>
            <person name="Kim W."/>
        </authorList>
    </citation>
    <scope>NUCLEOTIDE SEQUENCE [LARGE SCALE GENOMIC DNA]</scope>
    <source>
        <strain evidence="3 4">CAU 1568</strain>
    </source>
</reference>
<feature type="signal peptide" evidence="1">
    <location>
        <begin position="1"/>
        <end position="17"/>
    </location>
</feature>
<gene>
    <name evidence="3" type="ORF">IFO68_14775</name>
</gene>
<dbReference type="PROSITE" id="PS50846">
    <property type="entry name" value="HMA_2"/>
    <property type="match status" value="1"/>
</dbReference>
<dbReference type="InterPro" id="IPR036163">
    <property type="entry name" value="HMA_dom_sf"/>
</dbReference>
<keyword evidence="1" id="KW-0732">Signal</keyword>
<dbReference type="Proteomes" id="UP000649768">
    <property type="component" value="Unassembled WGS sequence"/>
</dbReference>
<dbReference type="EMBL" id="JACYTP010000009">
    <property type="protein sequence ID" value="MBD8513945.1"/>
    <property type="molecule type" value="Genomic_DNA"/>
</dbReference>
<dbReference type="InterPro" id="IPR006121">
    <property type="entry name" value="HMA_dom"/>
</dbReference>
<dbReference type="Gene3D" id="3.30.70.100">
    <property type="match status" value="1"/>
</dbReference>
<dbReference type="Pfam" id="PF00403">
    <property type="entry name" value="HMA"/>
    <property type="match status" value="1"/>
</dbReference>
<evidence type="ECO:0000259" key="2">
    <source>
        <dbReference type="PROSITE" id="PS50846"/>
    </source>
</evidence>